<evidence type="ECO:0000313" key="3">
    <source>
        <dbReference type="Proteomes" id="UP000215181"/>
    </source>
</evidence>
<feature type="region of interest" description="Disordered" evidence="1">
    <location>
        <begin position="1"/>
        <end position="44"/>
    </location>
</feature>
<reference evidence="2 3" key="1">
    <citation type="submission" date="2017-07" db="EMBL/GenBank/DDBJ databases">
        <title>Thauera sp. KNDSS-Mac4 genome sequence and assembly.</title>
        <authorList>
            <person name="Mayilraj S."/>
        </authorList>
    </citation>
    <scope>NUCLEOTIDE SEQUENCE [LARGE SCALE GENOMIC DNA]</scope>
    <source>
        <strain evidence="2 3">KNDSS-Mac4</strain>
    </source>
</reference>
<name>A0A235ETR2_9RHOO</name>
<dbReference type="EMBL" id="NOIH01000040">
    <property type="protein sequence ID" value="OYD52410.1"/>
    <property type="molecule type" value="Genomic_DNA"/>
</dbReference>
<keyword evidence="3" id="KW-1185">Reference proteome</keyword>
<feature type="compositionally biased region" description="Basic and acidic residues" evidence="1">
    <location>
        <begin position="1"/>
        <end position="36"/>
    </location>
</feature>
<dbReference type="OrthoDB" id="8882859at2"/>
<organism evidence="2 3">
    <name type="scientific">Thauera propionica</name>
    <dbReference type="NCBI Taxonomy" id="2019431"/>
    <lineage>
        <taxon>Bacteria</taxon>
        <taxon>Pseudomonadati</taxon>
        <taxon>Pseudomonadota</taxon>
        <taxon>Betaproteobacteria</taxon>
        <taxon>Rhodocyclales</taxon>
        <taxon>Zoogloeaceae</taxon>
        <taxon>Thauera</taxon>
    </lineage>
</organism>
<accession>A0A235ETR2</accession>
<dbReference type="RefSeq" id="WP_002943440.1">
    <property type="nucleotide sequence ID" value="NZ_NOIH01000040.1"/>
</dbReference>
<evidence type="ECO:0000256" key="1">
    <source>
        <dbReference type="SAM" id="MobiDB-lite"/>
    </source>
</evidence>
<protein>
    <submittedName>
        <fullName evidence="2">Uncharacterized protein</fullName>
    </submittedName>
</protein>
<sequence>MALDGDRVRKRDTDVARPRKWDAYEKGTRVPNDRPGPRNAVEQAQARFPGTSRWFRSPLWRYLKKEPLDAMQFEEALRTLEPPVTALLFEAEPREHEQVPRQRPFDDESARQLIALGSFDALVAAVLMAGLSEVIASPDLRERALHVYVGIQAKLRETPLLEGIYPELFSLIDSRCKHWIYLAPNQRMDVVIFWQGVEAEDEQRIFGDVGEDGIDY</sequence>
<proteinExistence type="predicted"/>
<dbReference type="Proteomes" id="UP000215181">
    <property type="component" value="Unassembled WGS sequence"/>
</dbReference>
<dbReference type="AlphaFoldDB" id="A0A235ETR2"/>
<evidence type="ECO:0000313" key="2">
    <source>
        <dbReference type="EMBL" id="OYD52410.1"/>
    </source>
</evidence>
<comment type="caution">
    <text evidence="2">The sequence shown here is derived from an EMBL/GenBank/DDBJ whole genome shotgun (WGS) entry which is preliminary data.</text>
</comment>
<gene>
    <name evidence="2" type="ORF">CGK74_18215</name>
</gene>